<evidence type="ECO:0000313" key="3">
    <source>
        <dbReference type="Proteomes" id="UP000823749"/>
    </source>
</evidence>
<proteinExistence type="predicted"/>
<evidence type="ECO:0000313" key="2">
    <source>
        <dbReference type="EMBL" id="KAG5564117.1"/>
    </source>
</evidence>
<dbReference type="EMBL" id="JACTNZ010000001">
    <property type="protein sequence ID" value="KAG5564117.1"/>
    <property type="molecule type" value="Genomic_DNA"/>
</dbReference>
<comment type="caution">
    <text evidence="2">The sequence shown here is derived from an EMBL/GenBank/DDBJ whole genome shotgun (WGS) entry which is preliminary data.</text>
</comment>
<protein>
    <submittedName>
        <fullName evidence="2">Uncharacterized protein</fullName>
    </submittedName>
</protein>
<organism evidence="2 3">
    <name type="scientific">Rhododendron griersonianum</name>
    <dbReference type="NCBI Taxonomy" id="479676"/>
    <lineage>
        <taxon>Eukaryota</taxon>
        <taxon>Viridiplantae</taxon>
        <taxon>Streptophyta</taxon>
        <taxon>Embryophyta</taxon>
        <taxon>Tracheophyta</taxon>
        <taxon>Spermatophyta</taxon>
        <taxon>Magnoliopsida</taxon>
        <taxon>eudicotyledons</taxon>
        <taxon>Gunneridae</taxon>
        <taxon>Pentapetalae</taxon>
        <taxon>asterids</taxon>
        <taxon>Ericales</taxon>
        <taxon>Ericaceae</taxon>
        <taxon>Ericoideae</taxon>
        <taxon>Rhodoreae</taxon>
        <taxon>Rhododendron</taxon>
    </lineage>
</organism>
<feature type="signal peptide" evidence="1">
    <location>
        <begin position="1"/>
        <end position="16"/>
    </location>
</feature>
<reference evidence="2" key="1">
    <citation type="submission" date="2020-08" db="EMBL/GenBank/DDBJ databases">
        <title>Plant Genome Project.</title>
        <authorList>
            <person name="Zhang R.-G."/>
        </authorList>
    </citation>
    <scope>NUCLEOTIDE SEQUENCE</scope>
    <source>
        <strain evidence="2">WSP0</strain>
        <tissue evidence="2">Leaf</tissue>
    </source>
</reference>
<name>A0AAV6LJG6_9ERIC</name>
<sequence>MCGIQILSLALEGIGASRLLLMMLPQKVCLSLQVKCRSLPIPLVLLIKRSTWRLMVNCIQSG</sequence>
<accession>A0AAV6LJG6</accession>
<feature type="chain" id="PRO_5043686453" evidence="1">
    <location>
        <begin position="17"/>
        <end position="62"/>
    </location>
</feature>
<keyword evidence="1" id="KW-0732">Signal</keyword>
<gene>
    <name evidence="2" type="ORF">RHGRI_000336</name>
</gene>
<dbReference type="Proteomes" id="UP000823749">
    <property type="component" value="Chromosome 1"/>
</dbReference>
<evidence type="ECO:0000256" key="1">
    <source>
        <dbReference type="SAM" id="SignalP"/>
    </source>
</evidence>
<dbReference type="AlphaFoldDB" id="A0AAV6LJG6"/>
<keyword evidence="3" id="KW-1185">Reference proteome</keyword>